<name>A0ABP7NN36_9GAMM</name>
<keyword evidence="10" id="KW-1185">Reference proteome</keyword>
<evidence type="ECO:0000256" key="6">
    <source>
        <dbReference type="ARBA" id="ARBA00023136"/>
    </source>
</evidence>
<accession>A0ABP7NN36</accession>
<dbReference type="PANTHER" id="PTHR30183:SF6">
    <property type="entry name" value="INNER MEMBRANE ABC TRANSPORTER PERMEASE PROTEIN YNJC"/>
    <property type="match status" value="1"/>
</dbReference>
<reference evidence="10" key="1">
    <citation type="journal article" date="2019" name="Int. J. Syst. Evol. Microbiol.">
        <title>The Global Catalogue of Microorganisms (GCM) 10K type strain sequencing project: providing services to taxonomists for standard genome sequencing and annotation.</title>
        <authorList>
            <consortium name="The Broad Institute Genomics Platform"/>
            <consortium name="The Broad Institute Genome Sequencing Center for Infectious Disease"/>
            <person name="Wu L."/>
            <person name="Ma J."/>
        </authorList>
    </citation>
    <scope>NUCLEOTIDE SEQUENCE [LARGE SCALE GENOMIC DNA]</scope>
    <source>
        <strain evidence="10">JCM 17555</strain>
    </source>
</reference>
<keyword evidence="4 7" id="KW-0812">Transmembrane</keyword>
<keyword evidence="6 7" id="KW-0472">Membrane</keyword>
<dbReference type="Gene3D" id="1.10.3720.10">
    <property type="entry name" value="MetI-like"/>
    <property type="match status" value="2"/>
</dbReference>
<dbReference type="SUPFAM" id="SSF161098">
    <property type="entry name" value="MetI-like"/>
    <property type="match status" value="2"/>
</dbReference>
<feature type="transmembrane region" description="Helical" evidence="7">
    <location>
        <begin position="360"/>
        <end position="382"/>
    </location>
</feature>
<dbReference type="Proteomes" id="UP001501337">
    <property type="component" value="Unassembled WGS sequence"/>
</dbReference>
<feature type="transmembrane region" description="Helical" evidence="7">
    <location>
        <begin position="311"/>
        <end position="334"/>
    </location>
</feature>
<organism evidence="9 10">
    <name type="scientific">Allohahella marinimesophila</name>
    <dbReference type="NCBI Taxonomy" id="1054972"/>
    <lineage>
        <taxon>Bacteria</taxon>
        <taxon>Pseudomonadati</taxon>
        <taxon>Pseudomonadota</taxon>
        <taxon>Gammaproteobacteria</taxon>
        <taxon>Oceanospirillales</taxon>
        <taxon>Hahellaceae</taxon>
        <taxon>Allohahella</taxon>
    </lineage>
</organism>
<feature type="transmembrane region" description="Helical" evidence="7">
    <location>
        <begin position="105"/>
        <end position="131"/>
    </location>
</feature>
<sequence>MILRLIPVVVIAILVLPVLAGLILALLPAFGYLPVLGGEQLTLEPWLRLFASPGIWRSVGVSYATALVTTGLSLLIVFCFLAAVGARQSGRWSLDSWLRRLVSPLLSVPHAAAAFGFAFLIMPSGLLTRWISPGLTGWERPPDLLIVHDSLGLSLMAGLVMKEVPFLLLMSLAALPQVNAGQRVIMARSLGYRPGVAWLKVVAPALYPLIRLPVYAVLAFASSTVDVAMILGPTLPPTLSVQVVQWFNDPDLGTLYVASAGAIAQLLLTAAVLLNWWLFEQLASRLHALWVRRGHRSFADRSIRSFGRVTMSLVVLMAGLGFMALALNAFAGFWRFPAAWPASLSADAFFRALPTLQDPLLTTLVIAAAATILAVLLVIAALEREQRLGVAAPWALWLLYLPLLVPQIAFLSGITVSAEVIQSGPSLALVAAGHLLFVLPYVYLALAESYRRLDPRWSQLARSLGSSMNGVFWRVRLPLLLAPILTAAALGFAISISQYLPTRLLGAGRITTVTTEAVALAAGGDRRLIGIWSLVQALLPFVGFAVAIALPGLIWRNRRGMREIQ</sequence>
<feature type="transmembrane region" description="Helical" evidence="7">
    <location>
        <begin position="55"/>
        <end position="84"/>
    </location>
</feature>
<feature type="domain" description="ABC transmembrane type-1" evidence="8">
    <location>
        <begin position="360"/>
        <end position="550"/>
    </location>
</feature>
<evidence type="ECO:0000313" key="10">
    <source>
        <dbReference type="Proteomes" id="UP001501337"/>
    </source>
</evidence>
<comment type="subcellular location">
    <subcellularLocation>
        <location evidence="1 7">Cell membrane</location>
        <topology evidence="1 7">Multi-pass membrane protein</topology>
    </subcellularLocation>
</comment>
<keyword evidence="5 7" id="KW-1133">Transmembrane helix</keyword>
<keyword evidence="2 7" id="KW-0813">Transport</keyword>
<evidence type="ECO:0000256" key="7">
    <source>
        <dbReference type="RuleBase" id="RU363032"/>
    </source>
</evidence>
<feature type="transmembrane region" description="Helical" evidence="7">
    <location>
        <begin position="477"/>
        <end position="500"/>
    </location>
</feature>
<keyword evidence="3" id="KW-1003">Cell membrane</keyword>
<evidence type="ECO:0000256" key="3">
    <source>
        <dbReference type="ARBA" id="ARBA00022475"/>
    </source>
</evidence>
<evidence type="ECO:0000256" key="5">
    <source>
        <dbReference type="ARBA" id="ARBA00022989"/>
    </source>
</evidence>
<dbReference type="EMBL" id="BAABBO010000001">
    <property type="protein sequence ID" value="GAA3950693.1"/>
    <property type="molecule type" value="Genomic_DNA"/>
</dbReference>
<feature type="transmembrane region" description="Helical" evidence="7">
    <location>
        <begin position="255"/>
        <end position="279"/>
    </location>
</feature>
<dbReference type="InterPro" id="IPR000515">
    <property type="entry name" value="MetI-like"/>
</dbReference>
<comment type="caution">
    <text evidence="9">The sequence shown here is derived from an EMBL/GenBank/DDBJ whole genome shotgun (WGS) entry which is preliminary data.</text>
</comment>
<feature type="transmembrane region" description="Helical" evidence="7">
    <location>
        <begin position="151"/>
        <end position="175"/>
    </location>
</feature>
<evidence type="ECO:0000259" key="8">
    <source>
        <dbReference type="PROSITE" id="PS50928"/>
    </source>
</evidence>
<evidence type="ECO:0000313" key="9">
    <source>
        <dbReference type="EMBL" id="GAA3950693.1"/>
    </source>
</evidence>
<feature type="transmembrane region" description="Helical" evidence="7">
    <location>
        <begin position="426"/>
        <end position="446"/>
    </location>
</feature>
<evidence type="ECO:0000256" key="1">
    <source>
        <dbReference type="ARBA" id="ARBA00004651"/>
    </source>
</evidence>
<dbReference type="PROSITE" id="PS50928">
    <property type="entry name" value="ABC_TM1"/>
    <property type="match status" value="2"/>
</dbReference>
<gene>
    <name evidence="9" type="ORF">GCM10022278_07280</name>
</gene>
<dbReference type="InterPro" id="IPR035906">
    <property type="entry name" value="MetI-like_sf"/>
</dbReference>
<dbReference type="RefSeq" id="WP_344803358.1">
    <property type="nucleotide sequence ID" value="NZ_BAABBO010000001.1"/>
</dbReference>
<dbReference type="Pfam" id="PF00528">
    <property type="entry name" value="BPD_transp_1"/>
    <property type="match status" value="1"/>
</dbReference>
<feature type="transmembrane region" description="Helical" evidence="7">
    <location>
        <begin position="529"/>
        <end position="555"/>
    </location>
</feature>
<feature type="domain" description="ABC transmembrane type-1" evidence="8">
    <location>
        <begin position="55"/>
        <end position="276"/>
    </location>
</feature>
<dbReference type="CDD" id="cd06261">
    <property type="entry name" value="TM_PBP2"/>
    <property type="match status" value="1"/>
</dbReference>
<protein>
    <submittedName>
        <fullName evidence="9">ABC transporter permease subunit</fullName>
    </submittedName>
</protein>
<comment type="similarity">
    <text evidence="7">Belongs to the binding-protein-dependent transport system permease family.</text>
</comment>
<dbReference type="PANTHER" id="PTHR30183">
    <property type="entry name" value="MOLYBDENUM TRANSPORT SYSTEM PERMEASE PROTEIN MODB"/>
    <property type="match status" value="1"/>
</dbReference>
<feature type="transmembrane region" description="Helical" evidence="7">
    <location>
        <begin position="394"/>
        <end position="414"/>
    </location>
</feature>
<proteinExistence type="inferred from homology"/>
<evidence type="ECO:0000256" key="4">
    <source>
        <dbReference type="ARBA" id="ARBA00022692"/>
    </source>
</evidence>
<evidence type="ECO:0000256" key="2">
    <source>
        <dbReference type="ARBA" id="ARBA00022448"/>
    </source>
</evidence>